<comment type="similarity">
    <text evidence="3 10">Belongs to the inositol monophosphatase superfamily.</text>
</comment>
<evidence type="ECO:0000256" key="9">
    <source>
        <dbReference type="PIRSR" id="PIRSR600760-2"/>
    </source>
</evidence>
<dbReference type="InterPro" id="IPR022337">
    <property type="entry name" value="Inositol_monophosphatase_SuhB"/>
</dbReference>
<evidence type="ECO:0000256" key="2">
    <source>
        <dbReference type="ARBA" id="ARBA00001946"/>
    </source>
</evidence>
<dbReference type="CDD" id="cd01639">
    <property type="entry name" value="IMPase"/>
    <property type="match status" value="1"/>
</dbReference>
<feature type="binding site" evidence="9">
    <location>
        <position position="215"/>
    </location>
    <ligand>
        <name>Mg(2+)</name>
        <dbReference type="ChEBI" id="CHEBI:18420"/>
        <label>1</label>
        <note>catalytic</note>
    </ligand>
</feature>
<dbReference type="Pfam" id="PF00459">
    <property type="entry name" value="Inositol_P"/>
    <property type="match status" value="1"/>
</dbReference>
<evidence type="ECO:0000256" key="6">
    <source>
        <dbReference type="ARBA" id="ARBA00022723"/>
    </source>
</evidence>
<dbReference type="EMBL" id="NHON01000041">
    <property type="protein sequence ID" value="OWJ65208.1"/>
    <property type="molecule type" value="Genomic_DNA"/>
</dbReference>
<keyword evidence="7 10" id="KW-0378">Hydrolase</keyword>
<dbReference type="InterPro" id="IPR033942">
    <property type="entry name" value="IMPase"/>
</dbReference>
<evidence type="ECO:0000256" key="3">
    <source>
        <dbReference type="ARBA" id="ARBA00009759"/>
    </source>
</evidence>
<organism evidence="11 12">
    <name type="scientific">Inquilinus limosus</name>
    <dbReference type="NCBI Taxonomy" id="171674"/>
    <lineage>
        <taxon>Bacteria</taxon>
        <taxon>Pseudomonadati</taxon>
        <taxon>Pseudomonadota</taxon>
        <taxon>Alphaproteobacteria</taxon>
        <taxon>Rhodospirillales</taxon>
        <taxon>Rhodospirillaceae</taxon>
        <taxon>Inquilinus</taxon>
    </lineage>
</organism>
<evidence type="ECO:0000256" key="7">
    <source>
        <dbReference type="ARBA" id="ARBA00022801"/>
    </source>
</evidence>
<dbReference type="Gene3D" id="3.40.190.80">
    <property type="match status" value="1"/>
</dbReference>
<feature type="binding site" evidence="9">
    <location>
        <position position="90"/>
    </location>
    <ligand>
        <name>Mg(2+)</name>
        <dbReference type="ChEBI" id="CHEBI:18420"/>
        <label>2</label>
    </ligand>
</feature>
<dbReference type="GO" id="GO:0046854">
    <property type="term" value="P:phosphatidylinositol phosphate biosynthetic process"/>
    <property type="evidence" value="ECO:0007669"/>
    <property type="project" value="InterPro"/>
</dbReference>
<dbReference type="GO" id="GO:0008934">
    <property type="term" value="F:inositol monophosphate 1-phosphatase activity"/>
    <property type="evidence" value="ECO:0007669"/>
    <property type="project" value="InterPro"/>
</dbReference>
<evidence type="ECO:0000256" key="10">
    <source>
        <dbReference type="RuleBase" id="RU364068"/>
    </source>
</evidence>
<dbReference type="PROSITE" id="PS00629">
    <property type="entry name" value="IMP_1"/>
    <property type="match status" value="1"/>
</dbReference>
<keyword evidence="12" id="KW-1185">Reference proteome</keyword>
<dbReference type="PROSITE" id="PS00630">
    <property type="entry name" value="IMP_2"/>
    <property type="match status" value="1"/>
</dbReference>
<dbReference type="PRINTS" id="PR00377">
    <property type="entry name" value="IMPHPHTASES"/>
</dbReference>
<sequence>MAGRSPLITVMIRAAQKAGRGLVRDFGEVENLQVSRKGPADFVSAADLKAEATLRDELTRARPRFGWLMEEGGVIEGEDKDRRWVVDPLDGTTNFLHGIPHFAISIALEQEGVPVAGVIFNPVTDELYWAEKGAGAFLNDRRLRVSSRKNLPDALIGTGMPFMGRGDSLAYQRELQMIMPHVAGIRRMGAASLDLAYVAAGRFDGFWETGLNPWDIAAGIVLVQEAGGFVTDVDGKSPALNANTAVAGNVLIHKTLALAITKARAPRAPKTAAAS</sequence>
<gene>
    <name evidence="11" type="ORF">BWR60_20705</name>
</gene>
<dbReference type="GO" id="GO:0046872">
    <property type="term" value="F:metal ion binding"/>
    <property type="evidence" value="ECO:0007669"/>
    <property type="project" value="UniProtKB-KW"/>
</dbReference>
<evidence type="ECO:0000313" key="12">
    <source>
        <dbReference type="Proteomes" id="UP000196655"/>
    </source>
</evidence>
<feature type="binding site" evidence="9">
    <location>
        <position position="87"/>
    </location>
    <ligand>
        <name>Mg(2+)</name>
        <dbReference type="ChEBI" id="CHEBI:18420"/>
        <label>1</label>
        <note>catalytic</note>
    </ligand>
</feature>
<dbReference type="Gene3D" id="3.30.540.10">
    <property type="entry name" value="Fructose-1,6-Bisphosphatase, subunit A, domain 1"/>
    <property type="match status" value="1"/>
</dbReference>
<dbReference type="PANTHER" id="PTHR20854">
    <property type="entry name" value="INOSITOL MONOPHOSPHATASE"/>
    <property type="match status" value="1"/>
</dbReference>
<evidence type="ECO:0000256" key="8">
    <source>
        <dbReference type="ARBA" id="ARBA00022842"/>
    </source>
</evidence>
<dbReference type="OrthoDB" id="9785695at2"/>
<evidence type="ECO:0000256" key="1">
    <source>
        <dbReference type="ARBA" id="ARBA00001033"/>
    </source>
</evidence>
<name>A0A211ZIU0_9PROT</name>
<feature type="binding site" evidence="9">
    <location>
        <position position="89"/>
    </location>
    <ligand>
        <name>Mg(2+)</name>
        <dbReference type="ChEBI" id="CHEBI:18420"/>
        <label>1</label>
        <note>catalytic</note>
    </ligand>
</feature>
<dbReference type="AlphaFoldDB" id="A0A211ZIU0"/>
<dbReference type="Proteomes" id="UP000196655">
    <property type="component" value="Unassembled WGS sequence"/>
</dbReference>
<reference evidence="12" key="1">
    <citation type="submission" date="2017-05" db="EMBL/GenBank/DDBJ databases">
        <authorList>
            <person name="Macchi M."/>
            <person name="Festa S."/>
            <person name="Coppotelli B.M."/>
            <person name="Morelli I.S."/>
        </authorList>
    </citation>
    <scope>NUCLEOTIDE SEQUENCE [LARGE SCALE GENOMIC DNA]</scope>
    <source>
        <strain evidence="12">I</strain>
    </source>
</reference>
<dbReference type="InterPro" id="IPR000760">
    <property type="entry name" value="Inositol_monophosphatase-like"/>
</dbReference>
<dbReference type="FunFam" id="3.40.190.80:FF:000020">
    <property type="entry name" value="Fructose-1,6-bisphosphatase/inositol-1-monophosphatase"/>
    <property type="match status" value="1"/>
</dbReference>
<dbReference type="STRING" id="1122125.GCA_000423185_04285"/>
<dbReference type="EC" id="3.1.3.25" evidence="4 10"/>
<dbReference type="GO" id="GO:0007165">
    <property type="term" value="P:signal transduction"/>
    <property type="evidence" value="ECO:0007669"/>
    <property type="project" value="TreeGrafter"/>
</dbReference>
<dbReference type="InterPro" id="IPR020550">
    <property type="entry name" value="Inositol_monophosphatase_CS"/>
</dbReference>
<evidence type="ECO:0000256" key="4">
    <source>
        <dbReference type="ARBA" id="ARBA00013106"/>
    </source>
</evidence>
<comment type="cofactor">
    <cofactor evidence="2 9 10">
        <name>Mg(2+)</name>
        <dbReference type="ChEBI" id="CHEBI:18420"/>
    </cofactor>
</comment>
<comment type="caution">
    <text evidence="11">The sequence shown here is derived from an EMBL/GenBank/DDBJ whole genome shotgun (WGS) entry which is preliminary data.</text>
</comment>
<dbReference type="PANTHER" id="PTHR20854:SF4">
    <property type="entry name" value="INOSITOL-1-MONOPHOSPHATASE-RELATED"/>
    <property type="match status" value="1"/>
</dbReference>
<dbReference type="FunFam" id="3.30.540.10:FF:000003">
    <property type="entry name" value="Inositol-1-monophosphatase"/>
    <property type="match status" value="1"/>
</dbReference>
<feature type="binding site" evidence="9">
    <location>
        <position position="70"/>
    </location>
    <ligand>
        <name>Mg(2+)</name>
        <dbReference type="ChEBI" id="CHEBI:18420"/>
        <label>1</label>
        <note>catalytic</note>
    </ligand>
</feature>
<accession>A0A211ZIU0</accession>
<dbReference type="InterPro" id="IPR020583">
    <property type="entry name" value="Inositol_monoP_metal-BS"/>
</dbReference>
<dbReference type="GO" id="GO:0006020">
    <property type="term" value="P:inositol metabolic process"/>
    <property type="evidence" value="ECO:0007669"/>
    <property type="project" value="TreeGrafter"/>
</dbReference>
<keyword evidence="6 9" id="KW-0479">Metal-binding</keyword>
<comment type="catalytic activity">
    <reaction evidence="1 10">
        <text>a myo-inositol phosphate + H2O = myo-inositol + phosphate</text>
        <dbReference type="Rhea" id="RHEA:24056"/>
        <dbReference type="ChEBI" id="CHEBI:15377"/>
        <dbReference type="ChEBI" id="CHEBI:17268"/>
        <dbReference type="ChEBI" id="CHEBI:43474"/>
        <dbReference type="ChEBI" id="CHEBI:84139"/>
        <dbReference type="EC" id="3.1.3.25"/>
    </reaction>
</comment>
<dbReference type="SUPFAM" id="SSF56655">
    <property type="entry name" value="Carbohydrate phosphatase"/>
    <property type="match status" value="1"/>
</dbReference>
<evidence type="ECO:0000313" key="11">
    <source>
        <dbReference type="EMBL" id="OWJ65208.1"/>
    </source>
</evidence>
<dbReference type="RefSeq" id="WP_088152912.1">
    <property type="nucleotide sequence ID" value="NZ_NHON01000041.1"/>
</dbReference>
<evidence type="ECO:0000256" key="5">
    <source>
        <dbReference type="ARBA" id="ARBA00019784"/>
    </source>
</evidence>
<protein>
    <recommendedName>
        <fullName evidence="5 10">Inositol-1-monophosphatase</fullName>
        <ecNumber evidence="4 10">3.1.3.25</ecNumber>
    </recommendedName>
</protein>
<proteinExistence type="inferred from homology"/>
<dbReference type="PRINTS" id="PR01959">
    <property type="entry name" value="SBIMPHPHTASE"/>
</dbReference>
<keyword evidence="8 9" id="KW-0460">Magnesium</keyword>